<keyword evidence="2" id="KW-0175">Coiled coil</keyword>
<dbReference type="Pfam" id="PF04740">
    <property type="entry name" value="LXG"/>
    <property type="match status" value="1"/>
</dbReference>
<comment type="similarity">
    <text evidence="1">In the N-terminal section; belongs to the LXG family.</text>
</comment>
<dbReference type="RefSeq" id="WP_115753199.1">
    <property type="nucleotide sequence ID" value="NZ_LARY01000002.1"/>
</dbReference>
<sequence>MARIDIAEVKQMCDAFQREADQMEEALNSLKHDVNKLIDDHDLQGKMAENAKTYYEKVILMLVKKGKSLLKEAKKKAHQYVSDFHNQVDPSGDARLDTERLYEMEAQIANYQYMMETVLVEMKAVGGIDALPQQFKQLDQYASAMSTIHNKMDILHKFEDFEARNQDVLEEALKDMYYVKQGLEDIRNGRFFKGKSHSYQYNSKITWLSHLKEKDKQVKADYDWDSFEKYQDNHGFWVLSKEGMSYEESMRVSAIYNGLIANGKLKDPSQIEKERGEELTKVMTDTIWAAWANQLRDGSGKDLDEVQKMSITVGSAIGLGTLLWTGRIGGKGVKIKAGELANLKSVQKKLSGKTYSINKPKSVVESQLIRDYIRDVEARTGRSIPKNQVDLLKEALRTKEYTKLTPRESRANRYEFNKVKVELKKEWELKTGQKWPVYKNDIYSANTGKVLKKAGEPYDAHHVIENSFGGDSAWWNIHPARYPNEHQAGIHAAGSPARKLFKGD</sequence>
<evidence type="ECO:0000256" key="2">
    <source>
        <dbReference type="SAM" id="Coils"/>
    </source>
</evidence>
<name>A0A3D8TQP3_9LIST</name>
<feature type="coiled-coil region" evidence="2">
    <location>
        <begin position="6"/>
        <end position="40"/>
    </location>
</feature>
<accession>A0A3D8TQP3</accession>
<dbReference type="Proteomes" id="UP000257055">
    <property type="component" value="Unassembled WGS sequence"/>
</dbReference>
<evidence type="ECO:0000256" key="1">
    <source>
        <dbReference type="ARBA" id="ARBA00034117"/>
    </source>
</evidence>
<reference evidence="5" key="1">
    <citation type="submission" date="2015-04" db="EMBL/GenBank/DDBJ databases">
        <authorList>
            <person name="Schardt J."/>
            <person name="Mueller-Herbst S."/>
            <person name="Scherer S."/>
            <person name="Huptas C."/>
        </authorList>
    </citation>
    <scope>NUCLEOTIDE SEQUENCE [LARGE SCALE GENOMIC DNA]</scope>
    <source>
        <strain evidence="5">Kiel-L1</strain>
    </source>
</reference>
<evidence type="ECO:0000259" key="3">
    <source>
        <dbReference type="PROSITE" id="PS51756"/>
    </source>
</evidence>
<evidence type="ECO:0000313" key="4">
    <source>
        <dbReference type="EMBL" id="RDX00951.1"/>
    </source>
</evidence>
<evidence type="ECO:0000313" key="5">
    <source>
        <dbReference type="Proteomes" id="UP000257055"/>
    </source>
</evidence>
<proteinExistence type="inferred from homology"/>
<dbReference type="EMBL" id="LARY01000002">
    <property type="protein sequence ID" value="RDX00951.1"/>
    <property type="molecule type" value="Genomic_DNA"/>
</dbReference>
<comment type="caution">
    <text evidence="4">The sequence shown here is derived from an EMBL/GenBank/DDBJ whole genome shotgun (WGS) entry which is preliminary data.</text>
</comment>
<dbReference type="PROSITE" id="PS51756">
    <property type="entry name" value="LXG"/>
    <property type="match status" value="1"/>
</dbReference>
<dbReference type="InterPro" id="IPR006829">
    <property type="entry name" value="LXG_dom"/>
</dbReference>
<keyword evidence="5" id="KW-1185">Reference proteome</keyword>
<feature type="domain" description="LXG" evidence="3">
    <location>
        <begin position="1"/>
        <end position="228"/>
    </location>
</feature>
<dbReference type="AlphaFoldDB" id="A0A3D8TQP3"/>
<organism evidence="4 5">
    <name type="scientific">Listeria kieliensis</name>
    <dbReference type="NCBI Taxonomy" id="1621700"/>
    <lineage>
        <taxon>Bacteria</taxon>
        <taxon>Bacillati</taxon>
        <taxon>Bacillota</taxon>
        <taxon>Bacilli</taxon>
        <taxon>Bacillales</taxon>
        <taxon>Listeriaceae</taxon>
        <taxon>Listeria</taxon>
    </lineage>
</organism>
<protein>
    <recommendedName>
        <fullName evidence="3">LXG domain-containing protein</fullName>
    </recommendedName>
</protein>
<gene>
    <name evidence="4" type="ORF">UR08_08285</name>
</gene>